<proteinExistence type="predicted"/>
<reference evidence="1 2" key="1">
    <citation type="journal article" date="2012" name="Genome Biol.">
        <title>Genome and low-iron response of an oceanic diatom adapted to chronic iron limitation.</title>
        <authorList>
            <person name="Lommer M."/>
            <person name="Specht M."/>
            <person name="Roy A.S."/>
            <person name="Kraemer L."/>
            <person name="Andreson R."/>
            <person name="Gutowska M.A."/>
            <person name="Wolf J."/>
            <person name="Bergner S.V."/>
            <person name="Schilhabel M.B."/>
            <person name="Klostermeier U.C."/>
            <person name="Beiko R.G."/>
            <person name="Rosenstiel P."/>
            <person name="Hippler M."/>
            <person name="Laroche J."/>
        </authorList>
    </citation>
    <scope>NUCLEOTIDE SEQUENCE [LARGE SCALE GENOMIC DNA]</scope>
    <source>
        <strain evidence="1 2">CCMP1005</strain>
    </source>
</reference>
<evidence type="ECO:0000313" key="1">
    <source>
        <dbReference type="EMBL" id="EJK60739.1"/>
    </source>
</evidence>
<evidence type="ECO:0000313" key="2">
    <source>
        <dbReference type="Proteomes" id="UP000266841"/>
    </source>
</evidence>
<sequence length="189" mass="20158">MAGGDEDGDSSSREVIADLPWDHHAEPARASDLECGLVGQTIPGNSLRNPNGRGGIGHLGLPSGVSADIQDQFTINNYLAQARTKRRFSTASRRSSVVLSDLGASSASTDRTAFLNVGPSSPEISLTNTSRIVRRPSETAIIQHLNNMTDRGMCTTAHSHFELDEQGRLIESVGHQHGDAHDGHAESLP</sequence>
<dbReference type="Proteomes" id="UP000266841">
    <property type="component" value="Unassembled WGS sequence"/>
</dbReference>
<dbReference type="AlphaFoldDB" id="K0S769"/>
<keyword evidence="2" id="KW-1185">Reference proteome</keyword>
<organism evidence="1 2">
    <name type="scientific">Thalassiosira oceanica</name>
    <name type="common">Marine diatom</name>
    <dbReference type="NCBI Taxonomy" id="159749"/>
    <lineage>
        <taxon>Eukaryota</taxon>
        <taxon>Sar</taxon>
        <taxon>Stramenopiles</taxon>
        <taxon>Ochrophyta</taxon>
        <taxon>Bacillariophyta</taxon>
        <taxon>Coscinodiscophyceae</taxon>
        <taxon>Thalassiosirophycidae</taxon>
        <taxon>Thalassiosirales</taxon>
        <taxon>Thalassiosiraceae</taxon>
        <taxon>Thalassiosira</taxon>
    </lineage>
</organism>
<comment type="caution">
    <text evidence="1">The sequence shown here is derived from an EMBL/GenBank/DDBJ whole genome shotgun (WGS) entry which is preliminary data.</text>
</comment>
<feature type="non-terminal residue" evidence="1">
    <location>
        <position position="189"/>
    </location>
</feature>
<dbReference type="EMBL" id="AGNL01020737">
    <property type="protein sequence ID" value="EJK60739.1"/>
    <property type="molecule type" value="Genomic_DNA"/>
</dbReference>
<accession>K0S769</accession>
<protein>
    <submittedName>
        <fullName evidence="1">Uncharacterized protein</fullName>
    </submittedName>
</protein>
<name>K0S769_THAOC</name>
<gene>
    <name evidence="1" type="ORF">THAOC_18855</name>
</gene>